<dbReference type="CDD" id="cd03028">
    <property type="entry name" value="GRX_PICOT_like"/>
    <property type="match status" value="1"/>
</dbReference>
<reference evidence="7" key="1">
    <citation type="submission" date="2014-01" db="EMBL/GenBank/DDBJ databases">
        <authorList>
            <person name="Aslett M."/>
        </authorList>
    </citation>
    <scope>NUCLEOTIDE SEQUENCE</scope>
    <source>
        <strain evidence="7">CDC</strain>
    </source>
</reference>
<dbReference type="GO" id="GO:0051537">
    <property type="term" value="F:2 iron, 2 sulfur cluster binding"/>
    <property type="evidence" value="ECO:0007669"/>
    <property type="project" value="UniProtKB-KW"/>
</dbReference>
<sequence>MDFIKVEDQGKYIEGNNGYQLFYLNSSTSKEYCSHIDVLNMMLEDYSSVLKIYVINVVDDNNKYEFQFYAKSQLIKSFVNTNIGSITSFLRKYMQTLSNEENTEEKNKENIREKEITQRIQNLLKNNKIILFMKGTKTFPQCKFSNAVIFMLNSMKIKYETYNILEDQDIRAHLKIYSNWPTYPQLYINAELIGGHDIIKSMYDNNELASIVPDDCFEE</sequence>
<dbReference type="PANTHER" id="PTHR10293">
    <property type="entry name" value="GLUTAREDOXIN FAMILY MEMBER"/>
    <property type="match status" value="1"/>
</dbReference>
<dbReference type="SUPFAM" id="SSF52833">
    <property type="entry name" value="Thioredoxin-like"/>
    <property type="match status" value="1"/>
</dbReference>
<keyword evidence="3" id="KW-0408">Iron</keyword>
<proteinExistence type="predicted"/>
<dbReference type="PANTHER" id="PTHR10293:SF72">
    <property type="entry name" value="MONOTHIOL GLUTAREDOXIN-S14, CHLOROPLASTIC"/>
    <property type="match status" value="1"/>
</dbReference>
<evidence type="ECO:0000256" key="3">
    <source>
        <dbReference type="ARBA" id="ARBA00023004"/>
    </source>
</evidence>
<name>A0A060RPJ1_PLARE</name>
<keyword evidence="1" id="KW-0001">2Fe-2S</keyword>
<keyword evidence="2" id="KW-0479">Metal-binding</keyword>
<dbReference type="PROSITE" id="PS51354">
    <property type="entry name" value="GLUTAREDOXIN_2"/>
    <property type="match status" value="1"/>
</dbReference>
<dbReference type="VEuPathDB" id="PlasmoDB:PRG01_0606400"/>
<evidence type="ECO:0000256" key="2">
    <source>
        <dbReference type="ARBA" id="ARBA00022723"/>
    </source>
</evidence>
<evidence type="ECO:0000256" key="1">
    <source>
        <dbReference type="ARBA" id="ARBA00022714"/>
    </source>
</evidence>
<dbReference type="VEuPathDB" id="PlasmoDB:PRCDC_0605500"/>
<evidence type="ECO:0000256" key="4">
    <source>
        <dbReference type="ARBA" id="ARBA00023014"/>
    </source>
</evidence>
<dbReference type="Gene3D" id="3.40.30.10">
    <property type="entry name" value="Glutaredoxin"/>
    <property type="match status" value="1"/>
</dbReference>
<protein>
    <submittedName>
        <fullName evidence="7">Glutaredoxin-like protein</fullName>
    </submittedName>
</protein>
<dbReference type="InterPro" id="IPR004480">
    <property type="entry name" value="Monothiol_GRX-rel"/>
</dbReference>
<accession>A0A060RPJ1</accession>
<keyword evidence="8" id="KW-1185">Reference proteome</keyword>
<dbReference type="InterPro" id="IPR002109">
    <property type="entry name" value="Glutaredoxin"/>
</dbReference>
<keyword evidence="4" id="KW-0411">Iron-sulfur</keyword>
<dbReference type="Proteomes" id="UP000027581">
    <property type="component" value="Unassembled WGS sequence"/>
</dbReference>
<dbReference type="AlphaFoldDB" id="A0A060RPJ1"/>
<feature type="domain" description="Glutaredoxin" evidence="6">
    <location>
        <begin position="129"/>
        <end position="193"/>
    </location>
</feature>
<dbReference type="InterPro" id="IPR033658">
    <property type="entry name" value="GRX_PICOT-like"/>
</dbReference>
<reference evidence="7" key="2">
    <citation type="submission" date="2014-05" db="EMBL/GenBank/DDBJ databases">
        <title>The genome sequences of chimpanzee malaria parasites reveal the path to human adaptation.</title>
        <authorList>
            <person name="Otto T.D."/>
            <person name="Rayner J.C."/>
            <person name="Boehme U."/>
            <person name="Pain A."/>
            <person name="Spottiswoode N."/>
            <person name="Sanders M."/>
            <person name="Quail M."/>
            <person name="Ollomo B."/>
            <person name="Renaud F."/>
            <person name="Thomas A.W."/>
            <person name="Prugnolle F."/>
            <person name="Conway D.J."/>
            <person name="Newbold C."/>
            <person name="Berriman M."/>
        </authorList>
    </citation>
    <scope>NUCLEOTIDE SEQUENCE [LARGE SCALE GENOMIC DNA]</scope>
    <source>
        <strain evidence="7">CDC</strain>
    </source>
</reference>
<evidence type="ECO:0000313" key="7">
    <source>
        <dbReference type="EMBL" id="CDO63257.1"/>
    </source>
</evidence>
<dbReference type="Pfam" id="PF00462">
    <property type="entry name" value="Glutaredoxin"/>
    <property type="match status" value="1"/>
</dbReference>
<keyword evidence="5" id="KW-0676">Redox-active center</keyword>
<organism evidence="7 8">
    <name type="scientific">Plasmodium reichenowi</name>
    <dbReference type="NCBI Taxonomy" id="5854"/>
    <lineage>
        <taxon>Eukaryota</taxon>
        <taxon>Sar</taxon>
        <taxon>Alveolata</taxon>
        <taxon>Apicomplexa</taxon>
        <taxon>Aconoidasida</taxon>
        <taxon>Haemosporida</taxon>
        <taxon>Plasmodiidae</taxon>
        <taxon>Plasmodium</taxon>
        <taxon>Plasmodium (Laverania)</taxon>
    </lineage>
</organism>
<gene>
    <name evidence="7" type="primary">GLP2</name>
    <name evidence="7" type="ORF">PRCDC_0605500</name>
</gene>
<dbReference type="EMBL" id="HG810767">
    <property type="protein sequence ID" value="CDO63257.1"/>
    <property type="molecule type" value="Genomic_DNA"/>
</dbReference>
<dbReference type="NCBIfam" id="TIGR00365">
    <property type="entry name" value="Grx4 family monothiol glutaredoxin"/>
    <property type="match status" value="1"/>
</dbReference>
<dbReference type="FunFam" id="3.40.30.10:FF:000230">
    <property type="entry name" value="Monothiol glutaredoxin, putative"/>
    <property type="match status" value="1"/>
</dbReference>
<evidence type="ECO:0000313" key="8">
    <source>
        <dbReference type="Proteomes" id="UP000027581"/>
    </source>
</evidence>
<evidence type="ECO:0000259" key="6">
    <source>
        <dbReference type="Pfam" id="PF00462"/>
    </source>
</evidence>
<evidence type="ECO:0000256" key="5">
    <source>
        <dbReference type="ARBA" id="ARBA00023284"/>
    </source>
</evidence>
<dbReference type="InterPro" id="IPR036249">
    <property type="entry name" value="Thioredoxin-like_sf"/>
</dbReference>
<dbReference type="GO" id="GO:0046872">
    <property type="term" value="F:metal ion binding"/>
    <property type="evidence" value="ECO:0007669"/>
    <property type="project" value="UniProtKB-KW"/>
</dbReference>
<dbReference type="PhylomeDB" id="A0A060RPJ1"/>